<organism evidence="4 5">
    <name type="scientific">Candidatus Copromonas faecavium</name>
    <name type="common">nom. illeg.</name>
    <dbReference type="NCBI Taxonomy" id="2840740"/>
    <lineage>
        <taxon>Bacteria</taxon>
        <taxon>Bacillati</taxon>
        <taxon>Bacillota</taxon>
        <taxon>Clostridia</taxon>
        <taxon>Lachnospirales</taxon>
        <taxon>Lachnospiraceae</taxon>
        <taxon>Candidatus Copromonas (nom. illeg.)</taxon>
    </lineage>
</organism>
<keyword evidence="2" id="KW-0732">Signal</keyword>
<dbReference type="AlphaFoldDB" id="A0A9D1A635"/>
<feature type="domain" description="3D" evidence="3">
    <location>
        <begin position="202"/>
        <end position="258"/>
    </location>
</feature>
<feature type="signal peptide" evidence="2">
    <location>
        <begin position="1"/>
        <end position="18"/>
    </location>
</feature>
<evidence type="ECO:0000313" key="5">
    <source>
        <dbReference type="Proteomes" id="UP000824250"/>
    </source>
</evidence>
<accession>A0A9D1A635</accession>
<reference evidence="4" key="1">
    <citation type="submission" date="2020-10" db="EMBL/GenBank/DDBJ databases">
        <authorList>
            <person name="Gilroy R."/>
        </authorList>
    </citation>
    <scope>NUCLEOTIDE SEQUENCE</scope>
    <source>
        <strain evidence="4">CHK180-2868</strain>
    </source>
</reference>
<dbReference type="EMBL" id="DVGC01000061">
    <property type="protein sequence ID" value="HIR06446.1"/>
    <property type="molecule type" value="Genomic_DNA"/>
</dbReference>
<comment type="caution">
    <text evidence="4">The sequence shown here is derived from an EMBL/GenBank/DDBJ whole genome shotgun (WGS) entry which is preliminary data.</text>
</comment>
<proteinExistence type="predicted"/>
<dbReference type="GO" id="GO:0019867">
    <property type="term" value="C:outer membrane"/>
    <property type="evidence" value="ECO:0007669"/>
    <property type="project" value="InterPro"/>
</dbReference>
<feature type="region of interest" description="Disordered" evidence="1">
    <location>
        <begin position="123"/>
        <end position="160"/>
    </location>
</feature>
<feature type="chain" id="PRO_5038363955" evidence="2">
    <location>
        <begin position="19"/>
        <end position="264"/>
    </location>
</feature>
<dbReference type="InterPro" id="IPR059180">
    <property type="entry name" value="3D_YorM"/>
</dbReference>
<protein>
    <submittedName>
        <fullName evidence="4">3D domain-containing protein</fullName>
    </submittedName>
</protein>
<dbReference type="InterPro" id="IPR010611">
    <property type="entry name" value="3D_dom"/>
</dbReference>
<gene>
    <name evidence="4" type="ORF">IAB28_10870</name>
</gene>
<dbReference type="Proteomes" id="UP000824250">
    <property type="component" value="Unassembled WGS sequence"/>
</dbReference>
<reference evidence="4" key="2">
    <citation type="journal article" date="2021" name="PeerJ">
        <title>Extensive microbial diversity within the chicken gut microbiome revealed by metagenomics and culture.</title>
        <authorList>
            <person name="Gilroy R."/>
            <person name="Ravi A."/>
            <person name="Getino M."/>
            <person name="Pursley I."/>
            <person name="Horton D.L."/>
            <person name="Alikhan N.F."/>
            <person name="Baker D."/>
            <person name="Gharbi K."/>
            <person name="Hall N."/>
            <person name="Watson M."/>
            <person name="Adriaenssens E.M."/>
            <person name="Foster-Nyarko E."/>
            <person name="Jarju S."/>
            <person name="Secka A."/>
            <person name="Antonio M."/>
            <person name="Oren A."/>
            <person name="Chaudhuri R.R."/>
            <person name="La Ragione R."/>
            <person name="Hildebrand F."/>
            <person name="Pallen M.J."/>
        </authorList>
    </citation>
    <scope>NUCLEOTIDE SEQUENCE</scope>
    <source>
        <strain evidence="4">CHK180-2868</strain>
    </source>
</reference>
<evidence type="ECO:0000313" key="4">
    <source>
        <dbReference type="EMBL" id="HIR06446.1"/>
    </source>
</evidence>
<evidence type="ECO:0000256" key="1">
    <source>
        <dbReference type="SAM" id="MobiDB-lite"/>
    </source>
</evidence>
<sequence>MASAALLLSLCSAVPAWAASISGELESVTDTAINGQVSWETSSAEPVSIEITVAREDEPEVFHIITVNGISEGEDGAPVSFSCEIDWNEFVESRYLVTAKAVSGGEQIPLSGTFLYDKEEGAGVLRDSSESSEDSDASSGESAEGDSETAGQPEDSQANDSENYVQGEYLGSFTASAYCSCSSCSGGHALTYSGTVPRANHTIAADLDLYPIGTKLMIDGVVYTVEDMGHGVDGNWLDIYFDTHEEALNYGLKTVDVYRAAEQS</sequence>
<evidence type="ECO:0000256" key="2">
    <source>
        <dbReference type="SAM" id="SignalP"/>
    </source>
</evidence>
<dbReference type="CDD" id="cd14667">
    <property type="entry name" value="3D_containing_proteins"/>
    <property type="match status" value="1"/>
</dbReference>
<dbReference type="GO" id="GO:0009254">
    <property type="term" value="P:peptidoglycan turnover"/>
    <property type="evidence" value="ECO:0007669"/>
    <property type="project" value="InterPro"/>
</dbReference>
<evidence type="ECO:0000259" key="3">
    <source>
        <dbReference type="Pfam" id="PF06725"/>
    </source>
</evidence>
<dbReference type="Pfam" id="PF06725">
    <property type="entry name" value="3D"/>
    <property type="match status" value="1"/>
</dbReference>
<name>A0A9D1A635_9FIRM</name>
<dbReference type="GO" id="GO:0004553">
    <property type="term" value="F:hydrolase activity, hydrolyzing O-glycosyl compounds"/>
    <property type="evidence" value="ECO:0007669"/>
    <property type="project" value="InterPro"/>
</dbReference>